<keyword evidence="4" id="KW-1185">Reference proteome</keyword>
<evidence type="ECO:0000313" key="3">
    <source>
        <dbReference type="EMBL" id="PUZ44004.1"/>
    </source>
</evidence>
<dbReference type="InterPro" id="IPR029071">
    <property type="entry name" value="Ubiquitin-like_domsf"/>
</dbReference>
<evidence type="ECO:0000256" key="1">
    <source>
        <dbReference type="SAM" id="MobiDB-lite"/>
    </source>
</evidence>
<gene>
    <name evidence="3" type="ORF">GQ55_8G053300</name>
</gene>
<organism evidence="3 4">
    <name type="scientific">Panicum hallii var. hallii</name>
    <dbReference type="NCBI Taxonomy" id="1504633"/>
    <lineage>
        <taxon>Eukaryota</taxon>
        <taxon>Viridiplantae</taxon>
        <taxon>Streptophyta</taxon>
        <taxon>Embryophyta</taxon>
        <taxon>Tracheophyta</taxon>
        <taxon>Spermatophyta</taxon>
        <taxon>Magnoliopsida</taxon>
        <taxon>Liliopsida</taxon>
        <taxon>Poales</taxon>
        <taxon>Poaceae</taxon>
        <taxon>PACMAD clade</taxon>
        <taxon>Panicoideae</taxon>
        <taxon>Panicodae</taxon>
        <taxon>Paniceae</taxon>
        <taxon>Panicinae</taxon>
        <taxon>Panicum</taxon>
        <taxon>Panicum sect. Panicum</taxon>
    </lineage>
</organism>
<dbReference type="EMBL" id="CM009756">
    <property type="protein sequence ID" value="PUZ44004.1"/>
    <property type="molecule type" value="Genomic_DNA"/>
</dbReference>
<name>A0A2T7CKY8_9POAL</name>
<dbReference type="Proteomes" id="UP000244336">
    <property type="component" value="Chromosome 8"/>
</dbReference>
<protein>
    <recommendedName>
        <fullName evidence="2">Ubiquitin-like domain-containing protein</fullName>
    </recommendedName>
</protein>
<dbReference type="AlphaFoldDB" id="A0A2T7CKY8"/>
<feature type="domain" description="Ubiquitin-like" evidence="2">
    <location>
        <begin position="70"/>
        <end position="144"/>
    </location>
</feature>
<evidence type="ECO:0000313" key="4">
    <source>
        <dbReference type="Proteomes" id="UP000244336"/>
    </source>
</evidence>
<feature type="compositionally biased region" description="Basic and acidic residues" evidence="1">
    <location>
        <begin position="440"/>
        <end position="454"/>
    </location>
</feature>
<proteinExistence type="predicted"/>
<dbReference type="PROSITE" id="PS50053">
    <property type="entry name" value="UBIQUITIN_2"/>
    <property type="match status" value="1"/>
</dbReference>
<dbReference type="STRING" id="1504633.A0A2T7CKY8"/>
<accession>A0A2T7CKY8</accession>
<dbReference type="PANTHER" id="PTHR35161">
    <property type="entry name" value="OS02G0303100 PROTEIN"/>
    <property type="match status" value="1"/>
</dbReference>
<sequence length="476" mass="55477">MTTSSGSSFPAVDLMQQGAPTPCRISDFTQQARTPPDLSRQNLAMGWLMFEDASDIYGDDLPVSSIAKKTQVFVKHLHGTLSLQVDLTKDVEVLKEVVEKRLQRNVSDEYFAYYLKELEPRNSLLSYGIKRDSTISLTPRLRGGRRRLKTLLRFFLKHKEELVKLVELPDGSDSVELTYMGCKFLASWLCCFLRAFASGRSWGGSFDLVSFLVPRQSVHIFKTPSKELNSRNLHMDCTTFTRFVRVMFVLNNQHPPYLLHLLSMLDNLTMEDLSADMLFALATHISLMPSLNRVSLVYLIKRRYDGWRPSERRRFRNHVNMCQLHQIWLLNLRFVPLFGDVLVETLRRSAVSHNDWHQLFVTIRNYNTHGPEYCWRGNVQWFDYSNNGMELMVPKYTADFLAQMLDVIIQRKFDIKDELMACSVSCCARKIWKRRFRENSDRRSSSPIDSERSVKTNKRRHAESYDGRGSKKHKKF</sequence>
<evidence type="ECO:0000259" key="2">
    <source>
        <dbReference type="PROSITE" id="PS50053"/>
    </source>
</evidence>
<reference evidence="3 4" key="1">
    <citation type="submission" date="2018-04" db="EMBL/GenBank/DDBJ databases">
        <title>WGS assembly of Panicum hallii var. hallii HAL2.</title>
        <authorList>
            <person name="Lovell J."/>
            <person name="Jenkins J."/>
            <person name="Lowry D."/>
            <person name="Mamidi S."/>
            <person name="Sreedasyam A."/>
            <person name="Weng X."/>
            <person name="Barry K."/>
            <person name="Bonette J."/>
            <person name="Campitelli B."/>
            <person name="Daum C."/>
            <person name="Gordon S."/>
            <person name="Gould B."/>
            <person name="Lipzen A."/>
            <person name="MacQueen A."/>
            <person name="Palacio-Mejia J."/>
            <person name="Plott C."/>
            <person name="Shakirov E."/>
            <person name="Shu S."/>
            <person name="Yoshinaga Y."/>
            <person name="Zane M."/>
            <person name="Rokhsar D."/>
            <person name="Grimwood J."/>
            <person name="Schmutz J."/>
            <person name="Juenger T."/>
        </authorList>
    </citation>
    <scope>NUCLEOTIDE SEQUENCE [LARGE SCALE GENOMIC DNA]</scope>
    <source>
        <strain evidence="4">cv. HAL2</strain>
    </source>
</reference>
<dbReference type="PANTHER" id="PTHR35161:SF19">
    <property type="entry name" value="OS02G0113400 PROTEIN"/>
    <property type="match status" value="1"/>
</dbReference>
<feature type="region of interest" description="Disordered" evidence="1">
    <location>
        <begin position="440"/>
        <end position="476"/>
    </location>
</feature>
<dbReference type="OrthoDB" id="718856at2759"/>
<dbReference type="InterPro" id="IPR000626">
    <property type="entry name" value="Ubiquitin-like_dom"/>
</dbReference>
<dbReference type="Gramene" id="PUZ44004">
    <property type="protein sequence ID" value="PUZ44004"/>
    <property type="gene ID" value="GQ55_8G053300"/>
</dbReference>
<dbReference type="SUPFAM" id="SSF54236">
    <property type="entry name" value="Ubiquitin-like"/>
    <property type="match status" value="1"/>
</dbReference>
<dbReference type="Gene3D" id="3.10.20.90">
    <property type="entry name" value="Phosphatidylinositol 3-kinase Catalytic Subunit, Chain A, domain 1"/>
    <property type="match status" value="1"/>
</dbReference>
<dbReference type="CDD" id="cd17039">
    <property type="entry name" value="Ubl_ubiquitin_like"/>
    <property type="match status" value="1"/>
</dbReference>